<proteinExistence type="predicted"/>
<dbReference type="EMBL" id="JBANBB010000004">
    <property type="protein sequence ID" value="MEK0307352.1"/>
    <property type="molecule type" value="Genomic_DNA"/>
</dbReference>
<dbReference type="RefSeq" id="WP_340470123.1">
    <property type="nucleotide sequence ID" value="NZ_JBANBB010000004.1"/>
</dbReference>
<feature type="signal peptide" evidence="2">
    <location>
        <begin position="1"/>
        <end position="33"/>
    </location>
</feature>
<feature type="region of interest" description="Disordered" evidence="1">
    <location>
        <begin position="31"/>
        <end position="64"/>
    </location>
</feature>
<feature type="non-terminal residue" evidence="3">
    <location>
        <position position="91"/>
    </location>
</feature>
<keyword evidence="4" id="KW-1185">Reference proteome</keyword>
<evidence type="ECO:0000313" key="4">
    <source>
        <dbReference type="Proteomes" id="UP001373159"/>
    </source>
</evidence>
<protein>
    <recommendedName>
        <fullName evidence="5">Secreted protein</fullName>
    </recommendedName>
</protein>
<gene>
    <name evidence="3" type="ORF">V8P97_07780</name>
</gene>
<keyword evidence="2" id="KW-0732">Signal</keyword>
<organism evidence="3 4">
    <name type="scientific">Bifidobacterium favimelis</name>
    <dbReference type="NCBI Taxonomy" id="3122979"/>
    <lineage>
        <taxon>Bacteria</taxon>
        <taxon>Bacillati</taxon>
        <taxon>Actinomycetota</taxon>
        <taxon>Actinomycetes</taxon>
        <taxon>Bifidobacteriales</taxon>
        <taxon>Bifidobacteriaceae</taxon>
        <taxon>Bifidobacterium</taxon>
    </lineage>
</organism>
<reference evidence="3 4" key="1">
    <citation type="submission" date="2024-02" db="EMBL/GenBank/DDBJ databases">
        <title>Bifidobacterium honeyensis sp. nov., isolated from the comb honey.</title>
        <authorList>
            <person name="Liu W."/>
            <person name="Li Y."/>
        </authorList>
    </citation>
    <scope>NUCLEOTIDE SEQUENCE [LARGE SCALE GENOMIC DNA]</scope>
    <source>
        <strain evidence="3 4">IMAU50988</strain>
    </source>
</reference>
<name>A0ABU8ZRT1_9BIFI</name>
<dbReference type="Proteomes" id="UP001373159">
    <property type="component" value="Unassembled WGS sequence"/>
</dbReference>
<sequence>MIRIIFNAAKAQSCLVILLSALLCCFLSSCSGGESSGADIPSPSGSVDASDGHADPAPKGRKLAGSYGEMVDQMFRDDPQMSDYQRGILER</sequence>
<evidence type="ECO:0000313" key="3">
    <source>
        <dbReference type="EMBL" id="MEK0307352.1"/>
    </source>
</evidence>
<evidence type="ECO:0008006" key="5">
    <source>
        <dbReference type="Google" id="ProtNLM"/>
    </source>
</evidence>
<evidence type="ECO:0000256" key="2">
    <source>
        <dbReference type="SAM" id="SignalP"/>
    </source>
</evidence>
<dbReference type="PROSITE" id="PS51257">
    <property type="entry name" value="PROKAR_LIPOPROTEIN"/>
    <property type="match status" value="1"/>
</dbReference>
<feature type="chain" id="PRO_5045334067" description="Secreted protein" evidence="2">
    <location>
        <begin position="34"/>
        <end position="91"/>
    </location>
</feature>
<comment type="caution">
    <text evidence="3">The sequence shown here is derived from an EMBL/GenBank/DDBJ whole genome shotgun (WGS) entry which is preliminary data.</text>
</comment>
<evidence type="ECO:0000256" key="1">
    <source>
        <dbReference type="SAM" id="MobiDB-lite"/>
    </source>
</evidence>
<accession>A0ABU8ZRT1</accession>